<dbReference type="SUPFAM" id="SSF51445">
    <property type="entry name" value="(Trans)glycosidases"/>
    <property type="match status" value="1"/>
</dbReference>
<dbReference type="Proteomes" id="UP001596267">
    <property type="component" value="Unassembled WGS sequence"/>
</dbReference>
<dbReference type="EMBL" id="JBHSTQ010000011">
    <property type="protein sequence ID" value="MFC6387155.1"/>
    <property type="molecule type" value="Genomic_DNA"/>
</dbReference>
<sequence>MQENWWKKATVYQIYPKSFCDTNGDGIGDINGIIEKLDYLKKLGVDVLWLTPMYRSPQKDNGYDISDYYSLQSEYGTMQDLEHLFSEAHKRDLKIVMDIVVNHTSTEHHWFKEALSNVDSPYRDYYIWRNPGKDGGAPNNWQSKFGGPAWQLDEKSGQYYLHLYDVTQADLNWENEAVRADVYKMMNYWLDKGVDGFRLDVINVISKDQHFPDDHDPNSPGDGRPFYTDGPRIHEFLHEMNQRVFSKRSGTITVGEMSSTTIENCIQYTNPKSEELSMAFNFHHLKVDYPNGQKWALGKLDLPELKRVLSEWQKGMHDGGGWNALFWCNHDQPRIVSRFGDEGNYRVESAKMLATTLHMLQGTPYVYQGEEIGMTNPNFDRIEDYRDVESLNAYQIMKHEGKPESEILAILRQKSRDNGRTPVQWSAAHQGGFTSGTPWISVAEPYRTINVASALQDPNSVFYHYQQLIALRKKYDVIVYGDFTLILPDDPQIFAYLRTWKNEQILVISNFCNQNHSFSGLKGWDLSQYTSELLISNYKDSQRLSESMVLRPFESIAYHLTRKSVRSPI</sequence>
<evidence type="ECO:0000256" key="3">
    <source>
        <dbReference type="ARBA" id="ARBA00023295"/>
    </source>
</evidence>
<dbReference type="RefSeq" id="WP_253076790.1">
    <property type="nucleotide sequence ID" value="NZ_JAMXWN010000011.1"/>
</dbReference>
<evidence type="ECO:0000313" key="7">
    <source>
        <dbReference type="Proteomes" id="UP001596267"/>
    </source>
</evidence>
<evidence type="ECO:0000259" key="5">
    <source>
        <dbReference type="SMART" id="SM00642"/>
    </source>
</evidence>
<protein>
    <recommendedName>
        <fullName evidence="4">Alpha,alpha-phosphotrehalase</fullName>
        <ecNumber evidence="4">3.2.1.93</ecNumber>
    </recommendedName>
</protein>
<dbReference type="Gene3D" id="3.20.20.80">
    <property type="entry name" value="Glycosidases"/>
    <property type="match status" value="1"/>
</dbReference>
<dbReference type="EC" id="3.2.1.93" evidence="4"/>
<dbReference type="InterPro" id="IPR012769">
    <property type="entry name" value="Trehalose_TreC"/>
</dbReference>
<keyword evidence="2 6" id="KW-0378">Hydrolase</keyword>
<keyword evidence="3 6" id="KW-0326">Glycosidase</keyword>
<dbReference type="PANTHER" id="PTHR10357">
    <property type="entry name" value="ALPHA-AMYLASE FAMILY MEMBER"/>
    <property type="match status" value="1"/>
</dbReference>
<evidence type="ECO:0000256" key="4">
    <source>
        <dbReference type="NCBIfam" id="TIGR02403"/>
    </source>
</evidence>
<dbReference type="PANTHER" id="PTHR10357:SF217">
    <property type="entry name" value="TREHALOSE-6-PHOSPHATE HYDROLASE"/>
    <property type="match status" value="1"/>
</dbReference>
<dbReference type="NCBIfam" id="NF008183">
    <property type="entry name" value="PRK10933.1"/>
    <property type="match status" value="1"/>
</dbReference>
<comment type="similarity">
    <text evidence="1">Belongs to the glycosyl hydrolase 13 family.</text>
</comment>
<evidence type="ECO:0000256" key="2">
    <source>
        <dbReference type="ARBA" id="ARBA00022801"/>
    </source>
</evidence>
<dbReference type="CDD" id="cd11333">
    <property type="entry name" value="AmyAc_SI_OligoGlu_DGase"/>
    <property type="match status" value="1"/>
</dbReference>
<dbReference type="InterPro" id="IPR006047">
    <property type="entry name" value="GH13_cat_dom"/>
</dbReference>
<dbReference type="GO" id="GO:0008788">
    <property type="term" value="F:alpha,alpha-phosphotrehalase activity"/>
    <property type="evidence" value="ECO:0007669"/>
    <property type="project" value="UniProtKB-EC"/>
</dbReference>
<dbReference type="NCBIfam" id="TIGR02403">
    <property type="entry name" value="trehalose_treC"/>
    <property type="match status" value="1"/>
</dbReference>
<gene>
    <name evidence="6" type="primary">treC</name>
    <name evidence="6" type="ORF">ACFP7A_11115</name>
</gene>
<dbReference type="InterPro" id="IPR017853">
    <property type="entry name" value="GH"/>
</dbReference>
<evidence type="ECO:0000256" key="1">
    <source>
        <dbReference type="ARBA" id="ARBA00008061"/>
    </source>
</evidence>
<comment type="caution">
    <text evidence="6">The sequence shown here is derived from an EMBL/GenBank/DDBJ whole genome shotgun (WGS) entry which is preliminary data.</text>
</comment>
<feature type="domain" description="Glycosyl hydrolase family 13 catalytic" evidence="5">
    <location>
        <begin position="13"/>
        <end position="420"/>
    </location>
</feature>
<reference evidence="7" key="1">
    <citation type="journal article" date="2019" name="Int. J. Syst. Evol. Microbiol.">
        <title>The Global Catalogue of Microorganisms (GCM) 10K type strain sequencing project: providing services to taxonomists for standard genome sequencing and annotation.</title>
        <authorList>
            <consortium name="The Broad Institute Genomics Platform"/>
            <consortium name="The Broad Institute Genome Sequencing Center for Infectious Disease"/>
            <person name="Wu L."/>
            <person name="Ma J."/>
        </authorList>
    </citation>
    <scope>NUCLEOTIDE SEQUENCE [LARGE SCALE GENOMIC DNA]</scope>
    <source>
        <strain evidence="7">CCUG 42001</strain>
    </source>
</reference>
<accession>A0ABW1WJE1</accession>
<dbReference type="SMART" id="SM00642">
    <property type="entry name" value="Aamy"/>
    <property type="match status" value="1"/>
</dbReference>
<dbReference type="InterPro" id="IPR013780">
    <property type="entry name" value="Glyco_hydro_b"/>
</dbReference>
<dbReference type="SUPFAM" id="SSF51011">
    <property type="entry name" value="Glycosyl hydrolase domain"/>
    <property type="match status" value="1"/>
</dbReference>
<dbReference type="Gene3D" id="3.90.400.10">
    <property type="entry name" value="Oligo-1,6-glucosidase, Domain 2"/>
    <property type="match status" value="1"/>
</dbReference>
<dbReference type="Pfam" id="PF23915">
    <property type="entry name" value="SusG_C"/>
    <property type="match status" value="1"/>
</dbReference>
<organism evidence="6 7">
    <name type="scientific">Sporolactobacillus kofuensis</name>
    <dbReference type="NCBI Taxonomy" id="269672"/>
    <lineage>
        <taxon>Bacteria</taxon>
        <taxon>Bacillati</taxon>
        <taxon>Bacillota</taxon>
        <taxon>Bacilli</taxon>
        <taxon>Bacillales</taxon>
        <taxon>Sporolactobacillaceae</taxon>
        <taxon>Sporolactobacillus</taxon>
    </lineage>
</organism>
<proteinExistence type="inferred from homology"/>
<dbReference type="Pfam" id="PF00128">
    <property type="entry name" value="Alpha-amylase"/>
    <property type="match status" value="1"/>
</dbReference>
<name>A0ABW1WJE1_9BACL</name>
<evidence type="ECO:0000313" key="6">
    <source>
        <dbReference type="EMBL" id="MFC6387155.1"/>
    </source>
</evidence>
<dbReference type="InterPro" id="IPR056300">
    <property type="entry name" value="SusG-like_C"/>
</dbReference>
<keyword evidence="7" id="KW-1185">Reference proteome</keyword>
<dbReference type="InterPro" id="IPR045857">
    <property type="entry name" value="O16G_dom_2"/>
</dbReference>
<dbReference type="Gene3D" id="2.60.40.1180">
    <property type="entry name" value="Golgi alpha-mannosidase II"/>
    <property type="match status" value="1"/>
</dbReference>